<dbReference type="EMBL" id="FSHM01000004">
    <property type="protein sequence ID" value="SIB23036.1"/>
    <property type="molecule type" value="Genomic_DNA"/>
</dbReference>
<sequence length="66" mass="6747">MNGIFNPLDGEDVPLGEIPDVPALAQRSVEAVRALAEGLVETATTFFLALAEGIAEGYDSAGGDGQ</sequence>
<comment type="caution">
    <text evidence="1">The sequence shown here is derived from an EMBL/GenBank/DDBJ whole genome shotgun (WGS) entry which is preliminary data.</text>
</comment>
<gene>
    <name evidence="1" type="ORF">SAMEA2070301_03309</name>
</gene>
<organism evidence="1 2">
    <name type="scientific">Mycobacteroides abscessus subsp. abscessus</name>
    <dbReference type="NCBI Taxonomy" id="1185650"/>
    <lineage>
        <taxon>Bacteria</taxon>
        <taxon>Bacillati</taxon>
        <taxon>Actinomycetota</taxon>
        <taxon>Actinomycetes</taxon>
        <taxon>Mycobacteriales</taxon>
        <taxon>Mycobacteriaceae</taxon>
        <taxon>Mycobacteroides</taxon>
        <taxon>Mycobacteroides abscessus</taxon>
    </lineage>
</organism>
<evidence type="ECO:0000313" key="2">
    <source>
        <dbReference type="Proteomes" id="UP000185210"/>
    </source>
</evidence>
<reference evidence="1 2" key="1">
    <citation type="submission" date="2016-11" db="EMBL/GenBank/DDBJ databases">
        <authorList>
            <consortium name="Pathogen Informatics"/>
        </authorList>
    </citation>
    <scope>NUCLEOTIDE SEQUENCE [LARGE SCALE GENOMIC DNA]</scope>
    <source>
        <strain evidence="1 2">104</strain>
    </source>
</reference>
<name>A0AB38D0V6_9MYCO</name>
<dbReference type="AlphaFoldDB" id="A0AB38D0V6"/>
<dbReference type="RefSeq" id="WP_074324025.1">
    <property type="nucleotide sequence ID" value="NZ_FRZT01000017.1"/>
</dbReference>
<proteinExistence type="predicted"/>
<evidence type="ECO:0000313" key="1">
    <source>
        <dbReference type="EMBL" id="SIB23036.1"/>
    </source>
</evidence>
<dbReference type="Proteomes" id="UP000185210">
    <property type="component" value="Unassembled WGS sequence"/>
</dbReference>
<accession>A0AB38D0V6</accession>
<protein>
    <submittedName>
        <fullName evidence="1">Uncharacterized protein</fullName>
    </submittedName>
</protein>